<proteinExistence type="predicted"/>
<reference evidence="10 11" key="1">
    <citation type="submission" date="2024-10" db="EMBL/GenBank/DDBJ databases">
        <title>The Natural Products Discovery Center: Release of the First 8490 Sequenced Strains for Exploring Actinobacteria Biosynthetic Diversity.</title>
        <authorList>
            <person name="Kalkreuter E."/>
            <person name="Kautsar S.A."/>
            <person name="Yang D."/>
            <person name="Bader C.D."/>
            <person name="Teijaro C.N."/>
            <person name="Fluegel L."/>
            <person name="Davis C.M."/>
            <person name="Simpson J.R."/>
            <person name="Lauterbach L."/>
            <person name="Steele A.D."/>
            <person name="Gui C."/>
            <person name="Meng S."/>
            <person name="Li G."/>
            <person name="Viehrig K."/>
            <person name="Ye F."/>
            <person name="Su P."/>
            <person name="Kiefer A.F."/>
            <person name="Nichols A."/>
            <person name="Cepeda A.J."/>
            <person name="Yan W."/>
            <person name="Fan B."/>
            <person name="Jiang Y."/>
            <person name="Adhikari A."/>
            <person name="Zheng C.-J."/>
            <person name="Schuster L."/>
            <person name="Cowan T.M."/>
            <person name="Smanski M.J."/>
            <person name="Chevrette M.G."/>
            <person name="De Carvalho L.P.S."/>
            <person name="Shen B."/>
        </authorList>
    </citation>
    <scope>NUCLEOTIDE SEQUENCE [LARGE SCALE GENOMIC DNA]</scope>
    <source>
        <strain evidence="10 11">NPDC007147</strain>
    </source>
</reference>
<evidence type="ECO:0000256" key="3">
    <source>
        <dbReference type="ARBA" id="ARBA00022679"/>
    </source>
</evidence>
<dbReference type="InterPro" id="IPR008271">
    <property type="entry name" value="Ser/Thr_kinase_AS"/>
</dbReference>
<dbReference type="SMART" id="SM00220">
    <property type="entry name" value="S_TKc"/>
    <property type="match status" value="1"/>
</dbReference>
<evidence type="ECO:0000256" key="4">
    <source>
        <dbReference type="ARBA" id="ARBA00022741"/>
    </source>
</evidence>
<dbReference type="PROSITE" id="PS00107">
    <property type="entry name" value="PROTEIN_KINASE_ATP"/>
    <property type="match status" value="1"/>
</dbReference>
<keyword evidence="6 7" id="KW-0067">ATP-binding</keyword>
<keyword evidence="2" id="KW-0723">Serine/threonine-protein kinase</keyword>
<dbReference type="PANTHER" id="PTHR43289">
    <property type="entry name" value="MITOGEN-ACTIVATED PROTEIN KINASE KINASE KINASE 20-RELATED"/>
    <property type="match status" value="1"/>
</dbReference>
<keyword evidence="4 7" id="KW-0547">Nucleotide-binding</keyword>
<feature type="binding site" evidence="7">
    <location>
        <position position="28"/>
    </location>
    <ligand>
        <name>ATP</name>
        <dbReference type="ChEBI" id="CHEBI:30616"/>
    </ligand>
</feature>
<evidence type="ECO:0000256" key="6">
    <source>
        <dbReference type="ARBA" id="ARBA00022840"/>
    </source>
</evidence>
<dbReference type="InterPro" id="IPR017441">
    <property type="entry name" value="Protein_kinase_ATP_BS"/>
</dbReference>
<protein>
    <recommendedName>
        <fullName evidence="1">non-specific serine/threonine protein kinase</fullName>
        <ecNumber evidence="1">2.7.11.1</ecNumber>
    </recommendedName>
</protein>
<feature type="domain" description="Protein kinase" evidence="9">
    <location>
        <begin position="1"/>
        <end position="264"/>
    </location>
</feature>
<dbReference type="InterPro" id="IPR011009">
    <property type="entry name" value="Kinase-like_dom_sf"/>
</dbReference>
<dbReference type="Gene3D" id="3.30.200.20">
    <property type="entry name" value="Phosphorylase Kinase, domain 1"/>
    <property type="match status" value="1"/>
</dbReference>
<dbReference type="SUPFAM" id="SSF56112">
    <property type="entry name" value="Protein kinase-like (PK-like)"/>
    <property type="match status" value="1"/>
</dbReference>
<evidence type="ECO:0000256" key="2">
    <source>
        <dbReference type="ARBA" id="ARBA00022527"/>
    </source>
</evidence>
<feature type="region of interest" description="Disordered" evidence="8">
    <location>
        <begin position="288"/>
        <end position="311"/>
    </location>
</feature>
<dbReference type="RefSeq" id="WP_388348428.1">
    <property type="nucleotide sequence ID" value="NZ_JBIAFJ010000015.1"/>
</dbReference>
<dbReference type="CDD" id="cd14014">
    <property type="entry name" value="STKc_PknB_like"/>
    <property type="match status" value="1"/>
</dbReference>
<keyword evidence="11" id="KW-1185">Reference proteome</keyword>
<evidence type="ECO:0000256" key="5">
    <source>
        <dbReference type="ARBA" id="ARBA00022777"/>
    </source>
</evidence>
<sequence>MSTLIGQGGMGQVWTAYDQRLDRRVAVKLLRPDKVTGPDSQDADELRRRFVRECRVTAQVDHPGLVTVHDAGSEGEDLYLVMQYVDGADLADHLAEHEPYPWHWAVAVAAQLCAVLSAVHAVPIVHRDLKPRNVMVRQDGTVTVLDLGVASVLDTDTTRLTHTGSPIGSPAYMAPEQAMGGAVGPYTDLYALGVLLHELLSGNVPFAGSTALGVLHRHLYEPPLPLRRLRPEVPDALESLVLRLLAKDPQDRPASAQAVYEELLPLLPPRGPHTGGPLDPTRPFLRPHAPWPDRAVTPAPRPEPPTAEAGGHHDVATAVDEVKRLLGEGRITQAVDILGAILPAAAAQHGEHSPVVRTLRKQYAATLMDDGQYRRALPELRRLADERAAEAGPADPQSLRFRYDAAQCLEQLGEPAAALTEYRALLPYFENRFAENPYAAADPDLPFELRRRIGHLLLALGDRAAAHDTLLRLLHDAERRHGPGHPLPGEVRRTLQWLGQVHG</sequence>
<dbReference type="InterPro" id="IPR000719">
    <property type="entry name" value="Prot_kinase_dom"/>
</dbReference>
<evidence type="ECO:0000313" key="11">
    <source>
        <dbReference type="Proteomes" id="UP001601197"/>
    </source>
</evidence>
<organism evidence="10 11">
    <name type="scientific">Streptomyces kebangsaanensis</name>
    <dbReference type="NCBI Taxonomy" id="864058"/>
    <lineage>
        <taxon>Bacteria</taxon>
        <taxon>Bacillati</taxon>
        <taxon>Actinomycetota</taxon>
        <taxon>Actinomycetes</taxon>
        <taxon>Kitasatosporales</taxon>
        <taxon>Streptomycetaceae</taxon>
        <taxon>Streptomyces</taxon>
    </lineage>
</organism>
<dbReference type="EMBL" id="JBIAFJ010000015">
    <property type="protein sequence ID" value="MFE9171435.1"/>
    <property type="molecule type" value="Genomic_DNA"/>
</dbReference>
<evidence type="ECO:0000259" key="9">
    <source>
        <dbReference type="PROSITE" id="PS50011"/>
    </source>
</evidence>
<name>A0ABW6KWX2_9ACTN</name>
<dbReference type="GO" id="GO:0016301">
    <property type="term" value="F:kinase activity"/>
    <property type="evidence" value="ECO:0007669"/>
    <property type="project" value="UniProtKB-KW"/>
</dbReference>
<dbReference type="InterPro" id="IPR011990">
    <property type="entry name" value="TPR-like_helical_dom_sf"/>
</dbReference>
<dbReference type="PROSITE" id="PS00108">
    <property type="entry name" value="PROTEIN_KINASE_ST"/>
    <property type="match status" value="1"/>
</dbReference>
<gene>
    <name evidence="10" type="ORF">ACFYNZ_18245</name>
</gene>
<dbReference type="PROSITE" id="PS50011">
    <property type="entry name" value="PROTEIN_KINASE_DOM"/>
    <property type="match status" value="1"/>
</dbReference>
<comment type="caution">
    <text evidence="10">The sequence shown here is derived from an EMBL/GenBank/DDBJ whole genome shotgun (WGS) entry which is preliminary data.</text>
</comment>
<accession>A0ABW6KWX2</accession>
<keyword evidence="5 10" id="KW-0418">Kinase</keyword>
<dbReference type="Gene3D" id="1.10.510.10">
    <property type="entry name" value="Transferase(Phosphotransferase) domain 1"/>
    <property type="match status" value="1"/>
</dbReference>
<evidence type="ECO:0000313" key="10">
    <source>
        <dbReference type="EMBL" id="MFE9171435.1"/>
    </source>
</evidence>
<dbReference type="EC" id="2.7.11.1" evidence="1"/>
<dbReference type="PANTHER" id="PTHR43289:SF6">
    <property type="entry name" value="SERINE_THREONINE-PROTEIN KINASE NEKL-3"/>
    <property type="match status" value="1"/>
</dbReference>
<keyword evidence="3" id="KW-0808">Transferase</keyword>
<evidence type="ECO:0000256" key="1">
    <source>
        <dbReference type="ARBA" id="ARBA00012513"/>
    </source>
</evidence>
<dbReference type="Proteomes" id="UP001601197">
    <property type="component" value="Unassembled WGS sequence"/>
</dbReference>
<dbReference type="SUPFAM" id="SSF48452">
    <property type="entry name" value="TPR-like"/>
    <property type="match status" value="1"/>
</dbReference>
<dbReference type="Gene3D" id="1.25.40.10">
    <property type="entry name" value="Tetratricopeptide repeat domain"/>
    <property type="match status" value="1"/>
</dbReference>
<evidence type="ECO:0000256" key="8">
    <source>
        <dbReference type="SAM" id="MobiDB-lite"/>
    </source>
</evidence>
<evidence type="ECO:0000256" key="7">
    <source>
        <dbReference type="PROSITE-ProRule" id="PRU10141"/>
    </source>
</evidence>
<dbReference type="Pfam" id="PF00069">
    <property type="entry name" value="Pkinase"/>
    <property type="match status" value="1"/>
</dbReference>